<dbReference type="RefSeq" id="WP_007475585.1">
    <property type="nucleotide sequence ID" value="NZ_UAWT01000048.1"/>
</dbReference>
<keyword evidence="1" id="KW-0812">Transmembrane</keyword>
<keyword evidence="1" id="KW-0472">Membrane</keyword>
<evidence type="ECO:0000313" key="3">
    <source>
        <dbReference type="Proteomes" id="UP000250257"/>
    </source>
</evidence>
<reference evidence="2 3" key="1">
    <citation type="submission" date="2018-06" db="EMBL/GenBank/DDBJ databases">
        <authorList>
            <consortium name="Pathogen Informatics"/>
            <person name="Doyle S."/>
        </authorList>
    </citation>
    <scope>NUCLEOTIDE SEQUENCE [LARGE SCALE GENOMIC DNA]</scope>
    <source>
        <strain evidence="2 3">NCTC13940</strain>
    </source>
</reference>
<feature type="transmembrane region" description="Helical" evidence="1">
    <location>
        <begin position="59"/>
        <end position="80"/>
    </location>
</feature>
<gene>
    <name evidence="2" type="ORF">NCTC13940_02732</name>
</gene>
<feature type="transmembrane region" description="Helical" evidence="1">
    <location>
        <begin position="5"/>
        <end position="26"/>
    </location>
</feature>
<dbReference type="Proteomes" id="UP000250257">
    <property type="component" value="Unassembled WGS sequence"/>
</dbReference>
<evidence type="ECO:0000313" key="2">
    <source>
        <dbReference type="EMBL" id="SQC72019.1"/>
    </source>
</evidence>
<name>A0A2X3JFV8_9LIST</name>
<evidence type="ECO:0000256" key="1">
    <source>
        <dbReference type="SAM" id="Phobius"/>
    </source>
</evidence>
<protein>
    <submittedName>
        <fullName evidence="2">Uncharacterized protein</fullName>
    </submittedName>
</protein>
<keyword evidence="1" id="KW-1133">Transmembrane helix</keyword>
<organism evidence="2 3">
    <name type="scientific">Listeria fleischmannii subsp. fleischmannii</name>
    <dbReference type="NCBI Taxonomy" id="1671902"/>
    <lineage>
        <taxon>Bacteria</taxon>
        <taxon>Bacillati</taxon>
        <taxon>Bacillota</taxon>
        <taxon>Bacilli</taxon>
        <taxon>Bacillales</taxon>
        <taxon>Listeriaceae</taxon>
        <taxon>Listeria</taxon>
    </lineage>
</organism>
<dbReference type="EMBL" id="UAWT01000048">
    <property type="protein sequence ID" value="SQC72019.1"/>
    <property type="molecule type" value="Genomic_DNA"/>
</dbReference>
<sequence>MTKKVILTSVLVIWTVICVAMSVSMIRNNEGIGFPVWLHLVLLIAFLSTGLVDIKRKSYVWSIILFEGVLLVCISLLIIIF</sequence>
<feature type="transmembrane region" description="Helical" evidence="1">
    <location>
        <begin position="32"/>
        <end position="52"/>
    </location>
</feature>
<dbReference type="AlphaFoldDB" id="A0A2X3JFV8"/>
<proteinExistence type="predicted"/>
<accession>A0A2X3JFV8</accession>